<dbReference type="GO" id="GO:0007155">
    <property type="term" value="P:cell adhesion"/>
    <property type="evidence" value="ECO:0007669"/>
    <property type="project" value="UniProtKB-KW"/>
</dbReference>
<keyword evidence="10" id="KW-0106">Calcium</keyword>
<evidence type="ECO:0000256" key="1">
    <source>
        <dbReference type="ARBA" id="ARBA00004498"/>
    </source>
</evidence>
<evidence type="ECO:0000256" key="3">
    <source>
        <dbReference type="ARBA" id="ARBA00022525"/>
    </source>
</evidence>
<feature type="domain" description="EGF-like" evidence="16">
    <location>
        <begin position="129"/>
        <end position="140"/>
    </location>
</feature>
<keyword evidence="19" id="KW-1185">Reference proteome</keyword>
<evidence type="ECO:0000256" key="11">
    <source>
        <dbReference type="ARBA" id="ARBA00022889"/>
    </source>
</evidence>
<comment type="caution">
    <text evidence="18">The sequence shown here is derived from an EMBL/GenBank/DDBJ whole genome shotgun (WGS) entry which is preliminary data.</text>
</comment>
<evidence type="ECO:0000313" key="18">
    <source>
        <dbReference type="EMBL" id="CAF1675755.1"/>
    </source>
</evidence>
<dbReference type="PANTHER" id="PTHR11841">
    <property type="entry name" value="REELIN"/>
    <property type="match status" value="1"/>
</dbReference>
<protein>
    <recommendedName>
        <fullName evidence="13">Reelin</fullName>
    </recommendedName>
</protein>
<keyword evidence="2" id="KW-0217">Developmental protein</keyword>
<dbReference type="EMBL" id="CAJNOH010014708">
    <property type="protein sequence ID" value="CAF1557626.1"/>
    <property type="molecule type" value="Genomic_DNA"/>
</dbReference>
<evidence type="ECO:0000259" key="16">
    <source>
        <dbReference type="PROSITE" id="PS01186"/>
    </source>
</evidence>
<organism evidence="18 19">
    <name type="scientific">Rotaria sordida</name>
    <dbReference type="NCBI Taxonomy" id="392033"/>
    <lineage>
        <taxon>Eukaryota</taxon>
        <taxon>Metazoa</taxon>
        <taxon>Spiralia</taxon>
        <taxon>Gnathifera</taxon>
        <taxon>Rotifera</taxon>
        <taxon>Eurotatoria</taxon>
        <taxon>Bdelloidea</taxon>
        <taxon>Philodinida</taxon>
        <taxon>Philodinidae</taxon>
        <taxon>Rotaria</taxon>
    </lineage>
</organism>
<accession>A0A816GP94</accession>
<keyword evidence="5" id="KW-0645">Protease</keyword>
<dbReference type="GO" id="GO:0001764">
    <property type="term" value="P:neuron migration"/>
    <property type="evidence" value="ECO:0007669"/>
    <property type="project" value="InterPro"/>
</dbReference>
<dbReference type="GO" id="GO:0008236">
    <property type="term" value="F:serine-type peptidase activity"/>
    <property type="evidence" value="ECO:0007669"/>
    <property type="project" value="UniProtKB-KW"/>
</dbReference>
<dbReference type="GO" id="GO:0046872">
    <property type="term" value="F:metal ion binding"/>
    <property type="evidence" value="ECO:0007669"/>
    <property type="project" value="UniProtKB-KW"/>
</dbReference>
<keyword evidence="4" id="KW-0272">Extracellular matrix</keyword>
<keyword evidence="9" id="KW-0862">Zinc</keyword>
<keyword evidence="11" id="KW-0130">Cell adhesion</keyword>
<evidence type="ECO:0000256" key="8">
    <source>
        <dbReference type="ARBA" id="ARBA00022825"/>
    </source>
</evidence>
<comment type="subcellular location">
    <subcellularLocation>
        <location evidence="1">Secreted</location>
        <location evidence="1">Extracellular space</location>
        <location evidence="1">Extracellular matrix</location>
    </subcellularLocation>
</comment>
<comment type="function">
    <text evidence="15">Extracellular matrix serine protease secreted by pioneer neurons that plays a role in layering of neurons in the cerebral cortex and cerebellum by coordinating cell positioning during neurodevelopment. Regulates microtubule function in neurons and neuronal migration. Binding to the extracellular domains of lipoprotein receptors VLDLR and LRP8/APOER2 induces tyrosine phosphorylation of DAB1 and modulation of TAU phosphorylation. Affects migration of sympathetic preganglionic neurons in the spinal cord, where it seems to act as a barrier to neuronal migration. Enzymatic activity is important for the modulation of cell adhesion.</text>
</comment>
<dbReference type="PANTHER" id="PTHR11841:SF1">
    <property type="entry name" value="REELIN"/>
    <property type="match status" value="1"/>
</dbReference>
<dbReference type="AlphaFoldDB" id="A0A816GP94"/>
<dbReference type="Proteomes" id="UP000663854">
    <property type="component" value="Unassembled WGS sequence"/>
</dbReference>
<evidence type="ECO:0000256" key="6">
    <source>
        <dbReference type="ARBA" id="ARBA00022723"/>
    </source>
</evidence>
<dbReference type="InterPro" id="IPR034968">
    <property type="entry name" value="Reelin"/>
</dbReference>
<feature type="non-terminal residue" evidence="18">
    <location>
        <position position="1"/>
    </location>
</feature>
<keyword evidence="8" id="KW-0720">Serine protease</keyword>
<evidence type="ECO:0000256" key="10">
    <source>
        <dbReference type="ARBA" id="ARBA00022837"/>
    </source>
</evidence>
<dbReference type="Pfam" id="PF21471">
    <property type="entry name" value="Reelin_subrepeat-B"/>
    <property type="match status" value="2"/>
</dbReference>
<evidence type="ECO:0000256" key="14">
    <source>
        <dbReference type="ARBA" id="ARBA00044961"/>
    </source>
</evidence>
<dbReference type="InterPro" id="IPR049419">
    <property type="entry name" value="Reelin_subrepeat-B"/>
</dbReference>
<evidence type="ECO:0000256" key="12">
    <source>
        <dbReference type="ARBA" id="ARBA00023773"/>
    </source>
</evidence>
<evidence type="ECO:0000256" key="9">
    <source>
        <dbReference type="ARBA" id="ARBA00022833"/>
    </source>
</evidence>
<evidence type="ECO:0000313" key="17">
    <source>
        <dbReference type="EMBL" id="CAF1557626.1"/>
    </source>
</evidence>
<dbReference type="SUPFAM" id="SSF57196">
    <property type="entry name" value="EGF/Laminin"/>
    <property type="match status" value="1"/>
</dbReference>
<comment type="similarity">
    <text evidence="12">Belongs to the reelin family.</text>
</comment>
<evidence type="ECO:0000256" key="4">
    <source>
        <dbReference type="ARBA" id="ARBA00022530"/>
    </source>
</evidence>
<keyword evidence="7" id="KW-0378">Hydrolase</keyword>
<sequence length="276" mass="31026">NLHEQLKNALGGGGGGGISNQNINIEYSIDFGKTWHFLLQPCFRGSACSHNVQHVYSSSIILPTSGWYRITLPLPIATLQQEYIRFRITTPLFAMSVYSTSNSWAIDEVFIGRCPRVCSGHGWCQLNSCRCDTGFSGKFCEISNTTLFNRASFLMDNNDNQTDLMTYHGGQLSYKCDIISQGKALVFSKSGFRYLRISNINGSSPKLLEFTLRLGNTNAQCFGTSINDLDRDLKSVLLLSSCSNGVHWTIIDHFRISDILARDFRFSFIIYLITNY</sequence>
<dbReference type="Gene3D" id="2.60.120.260">
    <property type="entry name" value="Galactose-binding domain-like"/>
    <property type="match status" value="2"/>
</dbReference>
<evidence type="ECO:0000256" key="5">
    <source>
        <dbReference type="ARBA" id="ARBA00022670"/>
    </source>
</evidence>
<dbReference type="GO" id="GO:0006508">
    <property type="term" value="P:proteolysis"/>
    <property type="evidence" value="ECO:0007669"/>
    <property type="project" value="UniProtKB-KW"/>
</dbReference>
<dbReference type="Proteomes" id="UP000663870">
    <property type="component" value="Unassembled WGS sequence"/>
</dbReference>
<dbReference type="PROSITE" id="PS01186">
    <property type="entry name" value="EGF_2"/>
    <property type="match status" value="1"/>
</dbReference>
<gene>
    <name evidence="18" type="ORF">JXQ802_LOCUS58341</name>
    <name evidence="17" type="ORF">PYM288_LOCUS41719</name>
</gene>
<proteinExistence type="inferred from homology"/>
<evidence type="ECO:0000313" key="19">
    <source>
        <dbReference type="Proteomes" id="UP000663870"/>
    </source>
</evidence>
<dbReference type="GO" id="GO:0070325">
    <property type="term" value="F:lipoprotein particle receptor binding"/>
    <property type="evidence" value="ECO:0007669"/>
    <property type="project" value="InterPro"/>
</dbReference>
<evidence type="ECO:0000256" key="7">
    <source>
        <dbReference type="ARBA" id="ARBA00022801"/>
    </source>
</evidence>
<dbReference type="Pfam" id="PF23106">
    <property type="entry name" value="EGF_Teneurin"/>
    <property type="match status" value="1"/>
</dbReference>
<dbReference type="EMBL" id="CAJNOL010016615">
    <property type="protein sequence ID" value="CAF1675755.1"/>
    <property type="molecule type" value="Genomic_DNA"/>
</dbReference>
<reference evidence="18" key="1">
    <citation type="submission" date="2021-02" db="EMBL/GenBank/DDBJ databases">
        <authorList>
            <person name="Nowell W R."/>
        </authorList>
    </citation>
    <scope>NUCLEOTIDE SEQUENCE</scope>
</reference>
<dbReference type="GO" id="GO:0007417">
    <property type="term" value="P:central nervous system development"/>
    <property type="evidence" value="ECO:0007669"/>
    <property type="project" value="InterPro"/>
</dbReference>
<comment type="subunit">
    <text evidence="14">Oligomer of disulfide-linked homodimers.</text>
</comment>
<keyword evidence="3" id="KW-0964">Secreted</keyword>
<evidence type="ECO:0000256" key="13">
    <source>
        <dbReference type="ARBA" id="ARBA00023900"/>
    </source>
</evidence>
<keyword evidence="6" id="KW-0479">Metal-binding</keyword>
<dbReference type="InterPro" id="IPR000742">
    <property type="entry name" value="EGF"/>
</dbReference>
<evidence type="ECO:0000256" key="2">
    <source>
        <dbReference type="ARBA" id="ARBA00022473"/>
    </source>
</evidence>
<name>A0A816GP94_9BILA</name>
<evidence type="ECO:0000256" key="15">
    <source>
        <dbReference type="ARBA" id="ARBA00046064"/>
    </source>
</evidence>